<dbReference type="EMBL" id="BART01005065">
    <property type="protein sequence ID" value="GAG60427.1"/>
    <property type="molecule type" value="Genomic_DNA"/>
</dbReference>
<sequence>MTTLADLRQDVEQLRRDIVTETGIGEQIIIICRDGNSDEAKAAGRAEWEERRGRKIPEGADVLHICFVCGDGPDVGLVP</sequence>
<protein>
    <submittedName>
        <fullName evidence="1">Uncharacterized protein</fullName>
    </submittedName>
</protein>
<proteinExistence type="predicted"/>
<comment type="caution">
    <text evidence="1">The sequence shown here is derived from an EMBL/GenBank/DDBJ whole genome shotgun (WGS) entry which is preliminary data.</text>
</comment>
<accession>X0ZQT4</accession>
<gene>
    <name evidence="1" type="ORF">S01H4_12096</name>
</gene>
<dbReference type="AlphaFoldDB" id="X0ZQT4"/>
<name>X0ZQT4_9ZZZZ</name>
<organism evidence="1">
    <name type="scientific">marine sediment metagenome</name>
    <dbReference type="NCBI Taxonomy" id="412755"/>
    <lineage>
        <taxon>unclassified sequences</taxon>
        <taxon>metagenomes</taxon>
        <taxon>ecological metagenomes</taxon>
    </lineage>
</organism>
<evidence type="ECO:0000313" key="1">
    <source>
        <dbReference type="EMBL" id="GAG60427.1"/>
    </source>
</evidence>
<reference evidence="1" key="1">
    <citation type="journal article" date="2014" name="Front. Microbiol.">
        <title>High frequency of phylogenetically diverse reductive dehalogenase-homologous genes in deep subseafloor sedimentary metagenomes.</title>
        <authorList>
            <person name="Kawai M."/>
            <person name="Futagami T."/>
            <person name="Toyoda A."/>
            <person name="Takaki Y."/>
            <person name="Nishi S."/>
            <person name="Hori S."/>
            <person name="Arai W."/>
            <person name="Tsubouchi T."/>
            <person name="Morono Y."/>
            <person name="Uchiyama I."/>
            <person name="Ito T."/>
            <person name="Fujiyama A."/>
            <person name="Inagaki F."/>
            <person name="Takami H."/>
        </authorList>
    </citation>
    <scope>NUCLEOTIDE SEQUENCE</scope>
    <source>
        <strain evidence="1">Expedition CK06-06</strain>
    </source>
</reference>